<dbReference type="KEGG" id="tva:4766272"/>
<name>A2EG13_TRIV3</name>
<dbReference type="AlphaFoldDB" id="A2EG13"/>
<dbReference type="InParanoid" id="A2EG13"/>
<dbReference type="SMR" id="A2EG13"/>
<reference evidence="2" key="2">
    <citation type="journal article" date="2007" name="Science">
        <title>Draft genome sequence of the sexually transmitted pathogen Trichomonas vaginalis.</title>
        <authorList>
            <person name="Carlton J.M."/>
            <person name="Hirt R.P."/>
            <person name="Silva J.C."/>
            <person name="Delcher A.L."/>
            <person name="Schatz M."/>
            <person name="Zhao Q."/>
            <person name="Wortman J.R."/>
            <person name="Bidwell S.L."/>
            <person name="Alsmark U.C.M."/>
            <person name="Besteiro S."/>
            <person name="Sicheritz-Ponten T."/>
            <person name="Noel C.J."/>
            <person name="Dacks J.B."/>
            <person name="Foster P.G."/>
            <person name="Simillion C."/>
            <person name="Van de Peer Y."/>
            <person name="Miranda-Saavedra D."/>
            <person name="Barton G.J."/>
            <person name="Westrop G.D."/>
            <person name="Mueller S."/>
            <person name="Dessi D."/>
            <person name="Fiori P.L."/>
            <person name="Ren Q."/>
            <person name="Paulsen I."/>
            <person name="Zhang H."/>
            <person name="Bastida-Corcuera F.D."/>
            <person name="Simoes-Barbosa A."/>
            <person name="Brown M.T."/>
            <person name="Hayes R.D."/>
            <person name="Mukherjee M."/>
            <person name="Okumura C.Y."/>
            <person name="Schneider R."/>
            <person name="Smith A.J."/>
            <person name="Vanacova S."/>
            <person name="Villalvazo M."/>
            <person name="Haas B.J."/>
            <person name="Pertea M."/>
            <person name="Feldblyum T.V."/>
            <person name="Utterback T.R."/>
            <person name="Shu C.L."/>
            <person name="Osoegawa K."/>
            <person name="de Jong P.J."/>
            <person name="Hrdy I."/>
            <person name="Horvathova L."/>
            <person name="Zubacova Z."/>
            <person name="Dolezal P."/>
            <person name="Malik S.B."/>
            <person name="Logsdon J.M. Jr."/>
            <person name="Henze K."/>
            <person name="Gupta A."/>
            <person name="Wang C.C."/>
            <person name="Dunne R.L."/>
            <person name="Upcroft J.A."/>
            <person name="Upcroft P."/>
            <person name="White O."/>
            <person name="Salzberg S.L."/>
            <person name="Tang P."/>
            <person name="Chiu C.-H."/>
            <person name="Lee Y.-S."/>
            <person name="Embley T.M."/>
            <person name="Coombs G.H."/>
            <person name="Mottram J.C."/>
            <person name="Tachezy J."/>
            <person name="Fraser-Liggett C.M."/>
            <person name="Johnson P.J."/>
        </authorList>
    </citation>
    <scope>NUCLEOTIDE SEQUENCE [LARGE SCALE GENOMIC DNA]</scope>
    <source>
        <strain evidence="2">G3</strain>
    </source>
</reference>
<organism evidence="2 3">
    <name type="scientific">Trichomonas vaginalis (strain ATCC PRA-98 / G3)</name>
    <dbReference type="NCBI Taxonomy" id="412133"/>
    <lineage>
        <taxon>Eukaryota</taxon>
        <taxon>Metamonada</taxon>
        <taxon>Parabasalia</taxon>
        <taxon>Trichomonadida</taxon>
        <taxon>Trichomonadidae</taxon>
        <taxon>Trichomonas</taxon>
    </lineage>
</organism>
<evidence type="ECO:0000313" key="3">
    <source>
        <dbReference type="Proteomes" id="UP000001542"/>
    </source>
</evidence>
<dbReference type="EMBL" id="DS113379">
    <property type="protein sequence ID" value="EAY08374.1"/>
    <property type="molecule type" value="Genomic_DNA"/>
</dbReference>
<reference evidence="2" key="1">
    <citation type="submission" date="2006-10" db="EMBL/GenBank/DDBJ databases">
        <authorList>
            <person name="Amadeo P."/>
            <person name="Zhao Q."/>
            <person name="Wortman J."/>
            <person name="Fraser-Liggett C."/>
            <person name="Carlton J."/>
        </authorList>
    </citation>
    <scope>NUCLEOTIDE SEQUENCE</scope>
    <source>
        <strain evidence="2">G3</strain>
    </source>
</reference>
<dbReference type="RefSeq" id="XP_001320597.1">
    <property type="nucleotide sequence ID" value="XM_001320562.1"/>
</dbReference>
<gene>
    <name evidence="2" type="ORF">TVAG_269000</name>
</gene>
<sequence length="243" mass="27887">MKVNTTKKGQDQQSADNLEPEFYARILTLFTSIYDQTPFLENDFPPAKLSNNQKQEKPPAFESPITDHRLKKILENRNADSELQSNMISLKSDDLSRQFTEANTNLDEVFAPEKASRISTPKYLLLQEMDRIEADKQTRLNRHSLDIKNTEKIFTQRLKNAQKKGIAQAKARAERQQSQGKITAQGGKLYESKVKPKNIIPSDKMERAAATAKLNNRLNYMSPNDYKQFVHKKKVVVSVEDDE</sequence>
<feature type="compositionally biased region" description="Basic and acidic residues" evidence="1">
    <location>
        <begin position="54"/>
        <end position="67"/>
    </location>
</feature>
<dbReference type="Proteomes" id="UP000001542">
    <property type="component" value="Unassembled WGS sequence"/>
</dbReference>
<dbReference type="VEuPathDB" id="TrichDB:TVAG_269000"/>
<keyword evidence="3" id="KW-1185">Reference proteome</keyword>
<evidence type="ECO:0000313" key="2">
    <source>
        <dbReference type="EMBL" id="EAY08374.1"/>
    </source>
</evidence>
<protein>
    <submittedName>
        <fullName evidence="2">Uncharacterized protein</fullName>
    </submittedName>
</protein>
<evidence type="ECO:0000256" key="1">
    <source>
        <dbReference type="SAM" id="MobiDB-lite"/>
    </source>
</evidence>
<dbReference type="VEuPathDB" id="TrichDB:TVAGG3_0842260"/>
<accession>A2EG13</accession>
<feature type="region of interest" description="Disordered" evidence="1">
    <location>
        <begin position="44"/>
        <end position="67"/>
    </location>
</feature>
<proteinExistence type="predicted"/>